<reference evidence="2 3" key="1">
    <citation type="submission" date="2019-03" db="EMBL/GenBank/DDBJ databases">
        <title>Above-ground endophytic microbial communities from plants in different locations in the United States.</title>
        <authorList>
            <person name="Frank C."/>
        </authorList>
    </citation>
    <scope>NUCLEOTIDE SEQUENCE [LARGE SCALE GENOMIC DNA]</scope>
    <source>
        <strain evidence="2 3">LP_13_YM</strain>
    </source>
</reference>
<gene>
    <name evidence="2" type="ORF">EC912_101761</name>
</gene>
<feature type="transmembrane region" description="Helical" evidence="1">
    <location>
        <begin position="6"/>
        <end position="25"/>
    </location>
</feature>
<evidence type="ECO:0000313" key="3">
    <source>
        <dbReference type="Proteomes" id="UP000295645"/>
    </source>
</evidence>
<keyword evidence="3" id="KW-1185">Reference proteome</keyword>
<organism evidence="2 3">
    <name type="scientific">Luteibacter rhizovicinus</name>
    <dbReference type="NCBI Taxonomy" id="242606"/>
    <lineage>
        <taxon>Bacteria</taxon>
        <taxon>Pseudomonadati</taxon>
        <taxon>Pseudomonadota</taxon>
        <taxon>Gammaproteobacteria</taxon>
        <taxon>Lysobacterales</taxon>
        <taxon>Rhodanobacteraceae</taxon>
        <taxon>Luteibacter</taxon>
    </lineage>
</organism>
<evidence type="ECO:0000256" key="1">
    <source>
        <dbReference type="SAM" id="Phobius"/>
    </source>
</evidence>
<keyword evidence="1" id="KW-1133">Transmembrane helix</keyword>
<proteinExistence type="predicted"/>
<evidence type="ECO:0000313" key="2">
    <source>
        <dbReference type="EMBL" id="TCV97744.1"/>
    </source>
</evidence>
<keyword evidence="1" id="KW-0812">Transmembrane</keyword>
<accession>A0A4R3Z1L4</accession>
<dbReference type="Proteomes" id="UP000295645">
    <property type="component" value="Unassembled WGS sequence"/>
</dbReference>
<name>A0A4R3Z1L4_9GAMM</name>
<dbReference type="AlphaFoldDB" id="A0A4R3Z1L4"/>
<keyword evidence="1" id="KW-0472">Membrane</keyword>
<protein>
    <submittedName>
        <fullName evidence="2">Uncharacterized protein</fullName>
    </submittedName>
</protein>
<feature type="transmembrane region" description="Helical" evidence="1">
    <location>
        <begin position="37"/>
        <end position="60"/>
    </location>
</feature>
<comment type="caution">
    <text evidence="2">The sequence shown here is derived from an EMBL/GenBank/DDBJ whole genome shotgun (WGS) entry which is preliminary data.</text>
</comment>
<sequence>MDTMRLIAVVVLGVAVAFNLFRALLRMTRRAEMSPVWAVGLLLCCVSICLSIYGVFRYFAQSGV</sequence>
<dbReference type="EMBL" id="SMCS01000001">
    <property type="protein sequence ID" value="TCV97744.1"/>
    <property type="molecule type" value="Genomic_DNA"/>
</dbReference>